<sequence length="218" mass="23365">MEIRAERVGVDGPHGPLLRPTSLRVRGGELALVTGEPGAGHTSLALAMGGRIRPSHGAVTLDGRGDDAALRKHVALVDSPEVNEPEDGLQLRDAVAEELMHAGVRASRKRAEQWLMSQGAGGYARERVENVPADVRTRLLIELAAGRPEVWALMIDLPDRHTSNHTTWWPVARRQAERGLAVVVLCEPPAAQALPISPALLGSDDQPSPLTVFPGDPQ</sequence>
<evidence type="ECO:0000313" key="4">
    <source>
        <dbReference type="Proteomes" id="UP000295680"/>
    </source>
</evidence>
<organism evidence="3 4">
    <name type="scientific">Actinocrispum wychmicini</name>
    <dbReference type="NCBI Taxonomy" id="1213861"/>
    <lineage>
        <taxon>Bacteria</taxon>
        <taxon>Bacillati</taxon>
        <taxon>Actinomycetota</taxon>
        <taxon>Actinomycetes</taxon>
        <taxon>Pseudonocardiales</taxon>
        <taxon>Pseudonocardiaceae</taxon>
        <taxon>Actinocrispum</taxon>
    </lineage>
</organism>
<dbReference type="Gene3D" id="3.40.50.300">
    <property type="entry name" value="P-loop containing nucleotide triphosphate hydrolases"/>
    <property type="match status" value="1"/>
</dbReference>
<reference evidence="3 4" key="1">
    <citation type="submission" date="2019-03" db="EMBL/GenBank/DDBJ databases">
        <title>Genomic Encyclopedia of Type Strains, Phase IV (KMG-IV): sequencing the most valuable type-strain genomes for metagenomic binning, comparative biology and taxonomic classification.</title>
        <authorList>
            <person name="Goeker M."/>
        </authorList>
    </citation>
    <scope>NUCLEOTIDE SEQUENCE [LARGE SCALE GENOMIC DNA]</scope>
    <source>
        <strain evidence="3 4">DSM 45934</strain>
    </source>
</reference>
<dbReference type="GO" id="GO:0005524">
    <property type="term" value="F:ATP binding"/>
    <property type="evidence" value="ECO:0007669"/>
    <property type="project" value="InterPro"/>
</dbReference>
<dbReference type="Proteomes" id="UP000295680">
    <property type="component" value="Unassembled WGS sequence"/>
</dbReference>
<comment type="caution">
    <text evidence="3">The sequence shown here is derived from an EMBL/GenBank/DDBJ whole genome shotgun (WGS) entry which is preliminary data.</text>
</comment>
<dbReference type="InterPro" id="IPR027417">
    <property type="entry name" value="P-loop_NTPase"/>
</dbReference>
<gene>
    <name evidence="3" type="ORF">EV192_111238</name>
</gene>
<accession>A0A4R2J3G0</accession>
<name>A0A4R2J3G0_9PSEU</name>
<dbReference type="OrthoDB" id="3775353at2"/>
<dbReference type="GO" id="GO:0016887">
    <property type="term" value="F:ATP hydrolysis activity"/>
    <property type="evidence" value="ECO:0007669"/>
    <property type="project" value="InterPro"/>
</dbReference>
<dbReference type="SUPFAM" id="SSF52540">
    <property type="entry name" value="P-loop containing nucleoside triphosphate hydrolases"/>
    <property type="match status" value="1"/>
</dbReference>
<protein>
    <submittedName>
        <fullName evidence="3">ABC transporter family protein</fullName>
    </submittedName>
</protein>
<dbReference type="InterPro" id="IPR003439">
    <property type="entry name" value="ABC_transporter-like_ATP-bd"/>
</dbReference>
<feature type="region of interest" description="Disordered" evidence="1">
    <location>
        <begin position="197"/>
        <end position="218"/>
    </location>
</feature>
<dbReference type="CDD" id="cd00267">
    <property type="entry name" value="ABC_ATPase"/>
    <property type="match status" value="1"/>
</dbReference>
<evidence type="ECO:0000256" key="1">
    <source>
        <dbReference type="SAM" id="MobiDB-lite"/>
    </source>
</evidence>
<feature type="domain" description="ABC transporter" evidence="2">
    <location>
        <begin position="19"/>
        <end position="129"/>
    </location>
</feature>
<dbReference type="AlphaFoldDB" id="A0A4R2J3G0"/>
<evidence type="ECO:0000313" key="3">
    <source>
        <dbReference type="EMBL" id="TCO53041.1"/>
    </source>
</evidence>
<keyword evidence="4" id="KW-1185">Reference proteome</keyword>
<dbReference type="Pfam" id="PF00005">
    <property type="entry name" value="ABC_tran"/>
    <property type="match status" value="1"/>
</dbReference>
<dbReference type="EMBL" id="SLWS01000011">
    <property type="protein sequence ID" value="TCO53041.1"/>
    <property type="molecule type" value="Genomic_DNA"/>
</dbReference>
<evidence type="ECO:0000259" key="2">
    <source>
        <dbReference type="Pfam" id="PF00005"/>
    </source>
</evidence>
<proteinExistence type="predicted"/>